<proteinExistence type="predicted"/>
<dbReference type="InterPro" id="IPR045597">
    <property type="entry name" value="DUF6458"/>
</dbReference>
<keyword evidence="1" id="KW-0812">Transmembrane</keyword>
<dbReference type="Pfam" id="PF20059">
    <property type="entry name" value="DUF6458"/>
    <property type="match status" value="1"/>
</dbReference>
<keyword evidence="4" id="KW-1185">Reference proteome</keyword>
<comment type="caution">
    <text evidence="3">The sequence shown here is derived from an EMBL/GenBank/DDBJ whole genome shotgun (WGS) entry which is preliminary data.</text>
</comment>
<sequence length="72" mass="7646">MGIGGCIVLIVVGAVLTFASDWELESVDLDLVGLIMMAVGGIGLAVYTSIYKRRRSTGAAIPVVDDHRRDVI</sequence>
<evidence type="ECO:0000313" key="4">
    <source>
        <dbReference type="Proteomes" id="UP000613974"/>
    </source>
</evidence>
<reference evidence="4" key="1">
    <citation type="submission" date="2023-07" db="EMBL/GenBank/DDBJ databases">
        <title>Whole genome shotgun sequence of Streptomyces nojiriensis NBRC 13794.</title>
        <authorList>
            <person name="Komaki H."/>
            <person name="Tamura T."/>
        </authorList>
    </citation>
    <scope>NUCLEOTIDE SEQUENCE [LARGE SCALE GENOMIC DNA]</scope>
    <source>
        <strain evidence="4">NBRC 13794</strain>
    </source>
</reference>
<feature type="domain" description="DUF6458" evidence="2">
    <location>
        <begin position="1"/>
        <end position="63"/>
    </location>
</feature>
<protein>
    <submittedName>
        <fullName evidence="3">Membrane protein</fullName>
    </submittedName>
</protein>
<name>A0ABQ3SDW3_9ACTN</name>
<dbReference type="Proteomes" id="UP000613974">
    <property type="component" value="Unassembled WGS sequence"/>
</dbReference>
<evidence type="ECO:0000313" key="3">
    <source>
        <dbReference type="EMBL" id="GHI66321.1"/>
    </source>
</evidence>
<dbReference type="RefSeq" id="WP_189742984.1">
    <property type="nucleotide sequence ID" value="NZ_BMRL01000012.1"/>
</dbReference>
<evidence type="ECO:0000259" key="2">
    <source>
        <dbReference type="Pfam" id="PF20059"/>
    </source>
</evidence>
<organism evidence="3 4">
    <name type="scientific">Streptomyces nojiriensis</name>
    <dbReference type="NCBI Taxonomy" id="66374"/>
    <lineage>
        <taxon>Bacteria</taxon>
        <taxon>Bacillati</taxon>
        <taxon>Actinomycetota</taxon>
        <taxon>Actinomycetes</taxon>
        <taxon>Kitasatosporales</taxon>
        <taxon>Streptomycetaceae</taxon>
        <taxon>Streptomyces</taxon>
    </lineage>
</organism>
<dbReference type="GeneID" id="95592691"/>
<feature type="transmembrane region" description="Helical" evidence="1">
    <location>
        <begin position="29"/>
        <end position="47"/>
    </location>
</feature>
<gene>
    <name evidence="3" type="ORF">Snoj_02390</name>
</gene>
<evidence type="ECO:0000256" key="1">
    <source>
        <dbReference type="SAM" id="Phobius"/>
    </source>
</evidence>
<keyword evidence="1" id="KW-0472">Membrane</keyword>
<accession>A0ABQ3SDW3</accession>
<dbReference type="EMBL" id="BNEC01000003">
    <property type="protein sequence ID" value="GHI66321.1"/>
    <property type="molecule type" value="Genomic_DNA"/>
</dbReference>
<keyword evidence="1" id="KW-1133">Transmembrane helix</keyword>